<evidence type="ECO:0000313" key="2">
    <source>
        <dbReference type="EMBL" id="GBP37409.1"/>
    </source>
</evidence>
<reference evidence="2 3" key="1">
    <citation type="journal article" date="2019" name="Commun. Biol.">
        <title>The bagworm genome reveals a unique fibroin gene that provides high tensile strength.</title>
        <authorList>
            <person name="Kono N."/>
            <person name="Nakamura H."/>
            <person name="Ohtoshi R."/>
            <person name="Tomita M."/>
            <person name="Numata K."/>
            <person name="Arakawa K."/>
        </authorList>
    </citation>
    <scope>NUCLEOTIDE SEQUENCE [LARGE SCALE GENOMIC DNA]</scope>
</reference>
<evidence type="ECO:0000256" key="1">
    <source>
        <dbReference type="SAM" id="MobiDB-lite"/>
    </source>
</evidence>
<evidence type="ECO:0000313" key="3">
    <source>
        <dbReference type="Proteomes" id="UP000299102"/>
    </source>
</evidence>
<proteinExistence type="predicted"/>
<accession>A0A4C1VFJ4</accession>
<gene>
    <name evidence="2" type="ORF">EVAR_16314_1</name>
</gene>
<sequence>MKNTIRIEKKRRKGRKSMWSEKMEWREDERDKLGIESESLSKSAKRVTQVVLRKRSPTVQSRPRSAAACAVESHFPSLLKHDIDLSTRE</sequence>
<name>A0A4C1VFJ4_EUMVA</name>
<dbReference type="Proteomes" id="UP000299102">
    <property type="component" value="Unassembled WGS sequence"/>
</dbReference>
<dbReference type="AlphaFoldDB" id="A0A4C1VFJ4"/>
<dbReference type="EMBL" id="BGZK01000333">
    <property type="protein sequence ID" value="GBP37409.1"/>
    <property type="molecule type" value="Genomic_DNA"/>
</dbReference>
<keyword evidence="3" id="KW-1185">Reference proteome</keyword>
<comment type="caution">
    <text evidence="2">The sequence shown here is derived from an EMBL/GenBank/DDBJ whole genome shotgun (WGS) entry which is preliminary data.</text>
</comment>
<protein>
    <submittedName>
        <fullName evidence="2">Uncharacterized protein</fullName>
    </submittedName>
</protein>
<organism evidence="2 3">
    <name type="scientific">Eumeta variegata</name>
    <name type="common">Bagworm moth</name>
    <name type="synonym">Eumeta japonica</name>
    <dbReference type="NCBI Taxonomy" id="151549"/>
    <lineage>
        <taxon>Eukaryota</taxon>
        <taxon>Metazoa</taxon>
        <taxon>Ecdysozoa</taxon>
        <taxon>Arthropoda</taxon>
        <taxon>Hexapoda</taxon>
        <taxon>Insecta</taxon>
        <taxon>Pterygota</taxon>
        <taxon>Neoptera</taxon>
        <taxon>Endopterygota</taxon>
        <taxon>Lepidoptera</taxon>
        <taxon>Glossata</taxon>
        <taxon>Ditrysia</taxon>
        <taxon>Tineoidea</taxon>
        <taxon>Psychidae</taxon>
        <taxon>Oiketicinae</taxon>
        <taxon>Eumeta</taxon>
    </lineage>
</organism>
<feature type="region of interest" description="Disordered" evidence="1">
    <location>
        <begin position="1"/>
        <end position="20"/>
    </location>
</feature>